<proteinExistence type="predicted"/>
<dbReference type="SUPFAM" id="SSF46785">
    <property type="entry name" value="Winged helix' DNA-binding domain"/>
    <property type="match status" value="1"/>
</dbReference>
<feature type="region of interest" description="Disordered" evidence="1">
    <location>
        <begin position="161"/>
        <end position="288"/>
    </location>
</feature>
<protein>
    <recommendedName>
        <fullName evidence="4">MarR family transcriptional regulator</fullName>
    </recommendedName>
</protein>
<reference evidence="2 3" key="1">
    <citation type="submission" date="2021-01" db="EMBL/GenBank/DDBJ databases">
        <title>Whole genome shotgun sequence of Actinoplanes couchii NBRC 106145.</title>
        <authorList>
            <person name="Komaki H."/>
            <person name="Tamura T."/>
        </authorList>
    </citation>
    <scope>NUCLEOTIDE SEQUENCE [LARGE SCALE GENOMIC DNA]</scope>
    <source>
        <strain evidence="2 3">NBRC 106145</strain>
    </source>
</reference>
<accession>A0ABQ3XT06</accession>
<gene>
    <name evidence="2" type="ORF">Aco03nite_099640</name>
</gene>
<evidence type="ECO:0008006" key="4">
    <source>
        <dbReference type="Google" id="ProtNLM"/>
    </source>
</evidence>
<feature type="region of interest" description="Disordered" evidence="1">
    <location>
        <begin position="120"/>
        <end position="148"/>
    </location>
</feature>
<evidence type="ECO:0000313" key="3">
    <source>
        <dbReference type="Proteomes" id="UP000612282"/>
    </source>
</evidence>
<comment type="caution">
    <text evidence="2">The sequence shown here is derived from an EMBL/GenBank/DDBJ whole genome shotgun (WGS) entry which is preliminary data.</text>
</comment>
<dbReference type="RefSeq" id="WP_203809659.1">
    <property type="nucleotide sequence ID" value="NZ_BAAAQE010000064.1"/>
</dbReference>
<keyword evidence="3" id="KW-1185">Reference proteome</keyword>
<name>A0ABQ3XT06_9ACTN</name>
<feature type="compositionally biased region" description="Polar residues" evidence="1">
    <location>
        <begin position="126"/>
        <end position="135"/>
    </location>
</feature>
<feature type="compositionally biased region" description="Acidic residues" evidence="1">
    <location>
        <begin position="162"/>
        <end position="181"/>
    </location>
</feature>
<dbReference type="InterPro" id="IPR036390">
    <property type="entry name" value="WH_DNA-bd_sf"/>
</dbReference>
<sequence>MSDTMSALHRVLTALAILGEATPSAIAGKAGLGYSTVPPKLRQLETDELAARTTDSAGKALWTLTPKGVLAAAVTPDAGTAELLTPDGALPGETPAKVDTEAKAVTGIADEGDNATSALADVGQMPQEQPTTTEAATGRSEASPETGPTAEAVIAAAAELQPEPEDTPADSTSDDAPEDVTETPHRDAAGTTETPHPDDEDSTATADGPSLHEGPVSTSDTAPGLATEDPGDAGEAAEGPSADSSSGEPLAVADAPSEPVEQAAVTPSADAEDAAGGEEKPRRPAGQLRAEVLQILTDNPGETFKVSQMCKAITEASEGPKKQLSGSVANALAKLANDGQARIIAEKPATYQAI</sequence>
<dbReference type="EMBL" id="BOMG01000130">
    <property type="protein sequence ID" value="GID61560.1"/>
    <property type="molecule type" value="Genomic_DNA"/>
</dbReference>
<evidence type="ECO:0000256" key="1">
    <source>
        <dbReference type="SAM" id="MobiDB-lite"/>
    </source>
</evidence>
<evidence type="ECO:0000313" key="2">
    <source>
        <dbReference type="EMBL" id="GID61560.1"/>
    </source>
</evidence>
<dbReference type="Proteomes" id="UP000612282">
    <property type="component" value="Unassembled WGS sequence"/>
</dbReference>
<organism evidence="2 3">
    <name type="scientific">Actinoplanes couchii</name>
    <dbReference type="NCBI Taxonomy" id="403638"/>
    <lineage>
        <taxon>Bacteria</taxon>
        <taxon>Bacillati</taxon>
        <taxon>Actinomycetota</taxon>
        <taxon>Actinomycetes</taxon>
        <taxon>Micromonosporales</taxon>
        <taxon>Micromonosporaceae</taxon>
        <taxon>Actinoplanes</taxon>
    </lineage>
</organism>